<dbReference type="GO" id="GO:0005634">
    <property type="term" value="C:nucleus"/>
    <property type="evidence" value="ECO:0007669"/>
    <property type="project" value="UniProtKB-SubCell"/>
</dbReference>
<dbReference type="InterPro" id="IPR057285">
    <property type="entry name" value="Pre-PUA_NSUN2"/>
</dbReference>
<keyword evidence="3" id="KW-0820">tRNA-binding</keyword>
<feature type="compositionally biased region" description="Basic and acidic residues" evidence="11">
    <location>
        <begin position="356"/>
        <end position="368"/>
    </location>
</feature>
<keyword evidence="8 10" id="KW-0694">RNA-binding</keyword>
<feature type="region of interest" description="Disordered" evidence="11">
    <location>
        <begin position="239"/>
        <end position="286"/>
    </location>
</feature>
<feature type="compositionally biased region" description="Basic and acidic residues" evidence="11">
    <location>
        <begin position="246"/>
        <end position="260"/>
    </location>
</feature>
<dbReference type="InterPro" id="IPR018314">
    <property type="entry name" value="RsmB/NOL1/NOP2-like_CS"/>
</dbReference>
<evidence type="ECO:0000256" key="6">
    <source>
        <dbReference type="ARBA" id="ARBA00022691"/>
    </source>
</evidence>
<dbReference type="AlphaFoldDB" id="A0AAW2X5B6"/>
<dbReference type="Pfam" id="PF25376">
    <property type="entry name" value="Pre-PUA_NSUN2"/>
    <property type="match status" value="1"/>
</dbReference>
<evidence type="ECO:0000256" key="11">
    <source>
        <dbReference type="SAM" id="MobiDB-lite"/>
    </source>
</evidence>
<feature type="binding site" evidence="10">
    <location>
        <position position="103"/>
    </location>
    <ligand>
        <name>S-adenosyl-L-methionine</name>
        <dbReference type="ChEBI" id="CHEBI:59789"/>
    </ligand>
</feature>
<evidence type="ECO:0000256" key="7">
    <source>
        <dbReference type="ARBA" id="ARBA00022694"/>
    </source>
</evidence>
<dbReference type="Pfam" id="PF25378">
    <property type="entry name" value="PUA_NSUN2"/>
    <property type="match status" value="1"/>
</dbReference>
<dbReference type="InterPro" id="IPR057286">
    <property type="entry name" value="PUA_NSUN2"/>
</dbReference>
<comment type="similarity">
    <text evidence="2 10">Belongs to the class I-like SAM-binding methyltransferase superfamily. RsmB/NOP family.</text>
</comment>
<dbReference type="GO" id="GO:0030488">
    <property type="term" value="P:tRNA methylation"/>
    <property type="evidence" value="ECO:0007669"/>
    <property type="project" value="UniProtKB-ARBA"/>
</dbReference>
<reference evidence="13" key="1">
    <citation type="submission" date="2020-06" db="EMBL/GenBank/DDBJ databases">
        <authorList>
            <person name="Li T."/>
            <person name="Hu X."/>
            <person name="Zhang T."/>
            <person name="Song X."/>
            <person name="Zhang H."/>
            <person name="Dai N."/>
            <person name="Sheng W."/>
            <person name="Hou X."/>
            <person name="Wei L."/>
        </authorList>
    </citation>
    <scope>NUCLEOTIDE SEQUENCE</scope>
    <source>
        <strain evidence="13">KEN1</strain>
        <tissue evidence="13">Leaf</tissue>
    </source>
</reference>
<gene>
    <name evidence="13" type="ORF">Slati_1487800</name>
</gene>
<evidence type="ECO:0000256" key="5">
    <source>
        <dbReference type="ARBA" id="ARBA00022679"/>
    </source>
</evidence>
<reference evidence="13" key="2">
    <citation type="journal article" date="2024" name="Plant">
        <title>Genomic evolution and insights into agronomic trait innovations of Sesamum species.</title>
        <authorList>
            <person name="Miao H."/>
            <person name="Wang L."/>
            <person name="Qu L."/>
            <person name="Liu H."/>
            <person name="Sun Y."/>
            <person name="Le M."/>
            <person name="Wang Q."/>
            <person name="Wei S."/>
            <person name="Zheng Y."/>
            <person name="Lin W."/>
            <person name="Duan Y."/>
            <person name="Cao H."/>
            <person name="Xiong S."/>
            <person name="Wang X."/>
            <person name="Wei L."/>
            <person name="Li C."/>
            <person name="Ma Q."/>
            <person name="Ju M."/>
            <person name="Zhao R."/>
            <person name="Li G."/>
            <person name="Mu C."/>
            <person name="Tian Q."/>
            <person name="Mei H."/>
            <person name="Zhang T."/>
            <person name="Gao T."/>
            <person name="Zhang H."/>
        </authorList>
    </citation>
    <scope>NUCLEOTIDE SEQUENCE</scope>
    <source>
        <strain evidence="13">KEN1</strain>
    </source>
</reference>
<comment type="caution">
    <text evidence="10">Lacks conserved residue(s) required for the propagation of feature annotation.</text>
</comment>
<dbReference type="PANTHER" id="PTHR22808:SF1">
    <property type="entry name" value="RNA CYTOSINE-C(5)-METHYLTRANSFERASE NSUN2-RELATED"/>
    <property type="match status" value="1"/>
</dbReference>
<dbReference type="GO" id="GO:0016428">
    <property type="term" value="F:tRNA (cytidine-5-)-methyltransferase activity"/>
    <property type="evidence" value="ECO:0007669"/>
    <property type="project" value="InterPro"/>
</dbReference>
<dbReference type="EMBL" id="JACGWN010000005">
    <property type="protein sequence ID" value="KAL0449314.1"/>
    <property type="molecule type" value="Genomic_DNA"/>
</dbReference>
<feature type="compositionally biased region" description="Polar residues" evidence="11">
    <location>
        <begin position="273"/>
        <end position="286"/>
    </location>
</feature>
<evidence type="ECO:0000256" key="3">
    <source>
        <dbReference type="ARBA" id="ARBA00022555"/>
    </source>
</evidence>
<dbReference type="InterPro" id="IPR023267">
    <property type="entry name" value="RCMT"/>
</dbReference>
<dbReference type="PANTHER" id="PTHR22808">
    <property type="entry name" value="NCL1 YEAST -RELATED NOL1/NOP2/FMU SUN DOMAIN-CONTAINING"/>
    <property type="match status" value="1"/>
</dbReference>
<feature type="region of interest" description="Disordered" evidence="11">
    <location>
        <begin position="596"/>
        <end position="652"/>
    </location>
</feature>
<comment type="subcellular location">
    <subcellularLocation>
        <location evidence="1">Nucleus</location>
    </subcellularLocation>
</comment>
<name>A0AAW2X5B6_9LAMI</name>
<evidence type="ECO:0000256" key="4">
    <source>
        <dbReference type="ARBA" id="ARBA00022603"/>
    </source>
</evidence>
<evidence type="ECO:0000256" key="8">
    <source>
        <dbReference type="ARBA" id="ARBA00022884"/>
    </source>
</evidence>
<accession>A0AAW2X5B6</accession>
<evidence type="ECO:0000256" key="2">
    <source>
        <dbReference type="ARBA" id="ARBA00007494"/>
    </source>
</evidence>
<keyword evidence="4 10" id="KW-0489">Methyltransferase</keyword>
<proteinExistence type="inferred from homology"/>
<comment type="caution">
    <text evidence="13">The sequence shown here is derived from an EMBL/GenBank/DDBJ whole genome shotgun (WGS) entry which is preliminary data.</text>
</comment>
<feature type="compositionally biased region" description="Acidic residues" evidence="11">
    <location>
        <begin position="404"/>
        <end position="420"/>
    </location>
</feature>
<evidence type="ECO:0000259" key="12">
    <source>
        <dbReference type="PROSITE" id="PS51686"/>
    </source>
</evidence>
<dbReference type="InterPro" id="IPR049560">
    <property type="entry name" value="MeTrfase_RsmB-F_NOP2_cat"/>
</dbReference>
<dbReference type="InterPro" id="IPR029063">
    <property type="entry name" value="SAM-dependent_MTases_sf"/>
</dbReference>
<dbReference type="PROSITE" id="PS01153">
    <property type="entry name" value="NOL1_NOP2_SUN"/>
    <property type="match status" value="1"/>
</dbReference>
<dbReference type="PRINTS" id="PR02008">
    <property type="entry name" value="RCMTFAMILY"/>
</dbReference>
<dbReference type="Pfam" id="PF01189">
    <property type="entry name" value="Methyltr_RsmB-F"/>
    <property type="match status" value="1"/>
</dbReference>
<evidence type="ECO:0000256" key="10">
    <source>
        <dbReference type="PROSITE-ProRule" id="PRU01023"/>
    </source>
</evidence>
<feature type="compositionally biased region" description="Basic and acidic residues" evidence="11">
    <location>
        <begin position="421"/>
        <end position="445"/>
    </location>
</feature>
<feature type="region of interest" description="Disordered" evidence="11">
    <location>
        <begin position="351"/>
        <end position="448"/>
    </location>
</feature>
<dbReference type="SUPFAM" id="SSF53335">
    <property type="entry name" value="S-adenosyl-L-methionine-dependent methyltransferases"/>
    <property type="match status" value="1"/>
</dbReference>
<keyword evidence="6 10" id="KW-0949">S-adenosyl-L-methionine</keyword>
<dbReference type="Gene3D" id="3.40.50.150">
    <property type="entry name" value="Vaccinia Virus protein VP39"/>
    <property type="match status" value="1"/>
</dbReference>
<dbReference type="PROSITE" id="PS51686">
    <property type="entry name" value="SAM_MT_RSMB_NOP"/>
    <property type="match status" value="1"/>
</dbReference>
<sequence length="652" mass="71827">MCFMKFLKLEMRIGNITRRQEAWLGTNFNIITSYTLHMHQLKLVMFDLCAAAGFKNISVTGDDIQVNRTRNFTSGWNQGGDSQIGNIKEPSIRQLQFDRVLCDVPCSGDGTLRKAPDIWRKWNSGMGNGLHGLQVQIAMREKAPPLSDFQHIVVSGLALLKVGGRMVYSTCSMNPVENEAVVAEVLRRCGGSIELVDVSTELPQLARRPGLKKWKVRDKGLWLASYKDVPKYRRSVVTPGMFPSGKSHEETSEPDHETEPRQFCANGDDNPENGIQVTDGSVAPTNSVEAEVSPLILERCMRIVPHDQNSGAFFIAVLHKVSSSLRESLILGLDISTSISLNKQENGIKEVAPAATEKKPRNPSKETDASSTQPQELMDKVKEGSNGDDIDLSGEKDVQISEATPDDNLLDTEMGEASLDDENKVNEENEKQETRPSPDVKDDAKMVAGKRKLQIQGRWRGVDPVIFYKDEAVVGRIMEFYGIKDSLPFKGHLITRNNDMNHVKRITTYHSVKEVLELNFLAGQQLKIASVGLKMLATDSSTHNQANPICICSRFQASFAVQSIKFPDFVDPDFGQKASELMLGCCVVILKREGQAPSDSSQDVTPIAIGVGEDDLKPEGNNPSIPEAGEEGKVNGSDIKEDSTETAPGTLD</sequence>
<feature type="binding site" evidence="10">
    <location>
        <position position="63"/>
    </location>
    <ligand>
        <name>S-adenosyl-L-methionine</name>
        <dbReference type="ChEBI" id="CHEBI:59789"/>
    </ligand>
</feature>
<feature type="compositionally biased region" description="Basic and acidic residues" evidence="11">
    <location>
        <begin position="630"/>
        <end position="643"/>
    </location>
</feature>
<evidence type="ECO:0000256" key="9">
    <source>
        <dbReference type="ARBA" id="ARBA00023242"/>
    </source>
</evidence>
<evidence type="ECO:0000256" key="1">
    <source>
        <dbReference type="ARBA" id="ARBA00004123"/>
    </source>
</evidence>
<keyword evidence="5 10" id="KW-0808">Transferase</keyword>
<organism evidence="13">
    <name type="scientific">Sesamum latifolium</name>
    <dbReference type="NCBI Taxonomy" id="2727402"/>
    <lineage>
        <taxon>Eukaryota</taxon>
        <taxon>Viridiplantae</taxon>
        <taxon>Streptophyta</taxon>
        <taxon>Embryophyta</taxon>
        <taxon>Tracheophyta</taxon>
        <taxon>Spermatophyta</taxon>
        <taxon>Magnoliopsida</taxon>
        <taxon>eudicotyledons</taxon>
        <taxon>Gunneridae</taxon>
        <taxon>Pentapetalae</taxon>
        <taxon>asterids</taxon>
        <taxon>lamiids</taxon>
        <taxon>Lamiales</taxon>
        <taxon>Pedaliaceae</taxon>
        <taxon>Sesamum</taxon>
    </lineage>
</organism>
<dbReference type="GO" id="GO:0000049">
    <property type="term" value="F:tRNA binding"/>
    <property type="evidence" value="ECO:0007669"/>
    <property type="project" value="UniProtKB-KW"/>
</dbReference>
<dbReference type="PRINTS" id="PR02011">
    <property type="entry name" value="RCMTNCL1"/>
</dbReference>
<protein>
    <submittedName>
        <fullName evidence="13">RNA cytosine-C(5)-methyltransferase NSUN2</fullName>
    </submittedName>
</protein>
<dbReference type="InterPro" id="IPR001678">
    <property type="entry name" value="MeTrfase_RsmB-F_NOP2_dom"/>
</dbReference>
<dbReference type="InterPro" id="IPR023270">
    <property type="entry name" value="RCMT_NCL1"/>
</dbReference>
<keyword evidence="7" id="KW-0819">tRNA processing</keyword>
<evidence type="ECO:0000313" key="13">
    <source>
        <dbReference type="EMBL" id="KAL0449314.1"/>
    </source>
</evidence>
<keyword evidence="9" id="KW-0539">Nucleus</keyword>
<feature type="active site" description="Nucleophile" evidence="10">
    <location>
        <position position="171"/>
    </location>
</feature>
<feature type="domain" description="SAM-dependent MTase RsmB/NOP-type" evidence="12">
    <location>
        <begin position="1"/>
        <end position="321"/>
    </location>
</feature>